<name>A0A7D9HVM0_PARCT</name>
<dbReference type="Proteomes" id="UP001152795">
    <property type="component" value="Unassembled WGS sequence"/>
</dbReference>
<keyword evidence="2" id="KW-1185">Reference proteome</keyword>
<reference evidence="1" key="1">
    <citation type="submission" date="2020-04" db="EMBL/GenBank/DDBJ databases">
        <authorList>
            <person name="Alioto T."/>
            <person name="Alioto T."/>
            <person name="Gomez Garrido J."/>
        </authorList>
    </citation>
    <scope>NUCLEOTIDE SEQUENCE</scope>
    <source>
        <strain evidence="1">A484AB</strain>
    </source>
</reference>
<evidence type="ECO:0000313" key="1">
    <source>
        <dbReference type="EMBL" id="CAB3991534.1"/>
    </source>
</evidence>
<dbReference type="EMBL" id="CACRXK020001868">
    <property type="protein sequence ID" value="CAB3991534.1"/>
    <property type="molecule type" value="Genomic_DNA"/>
</dbReference>
<dbReference type="AlphaFoldDB" id="A0A7D9HVM0"/>
<sequence length="760" mass="87572">MAFSSSQSAKSLANNYELTLLEANHLRQIPTSSKLYKCFEIFDEVIPMLGQYKRVMKMIRDQVYEAVFSRQYTVDIGPEVVTPVMDKRNSSLVKNASSIERIPYFDILNKLVDERNSRAEVAEEQVKQLKNIVEELNDEIGAFKKNIANLESTIADEQEQIHELQSNLVTKEQQNNQLDIELRYQQEKMRRRVEDFENSIENLNEQLVQESGKVDELNRFKKCHDKVQDDFRDPTVFSPTPQRGLFSAKEQKLRNDIAEGAALEKQLLLLRNTCIDEYDQYLEECHLKEKGKGVPSEPRIEQPSNGKLSTKDEERERCETAFVNMISNIENELAQNLMHLSILKNDLDKVNELKRQSKHSENLLRKGRNSTEEESDLLELIKDASMNYTFVPQEPILSKYALVVLYSCNQGKTFQELPGVQQCKSCTAKTLVCPHKVTTGERVFHLPLQCTHIKFTRPELQVPQASPSDFPERTSNLPKELKSEKVYPKLWNDLALRESRNHQRAPRVLKMDFLVSVIEQFYALVVLDDTKNGEETSMNGGLVPMLEAWYAFLNHRYQSNSVAVLVARDVMETVQSSAPLQPFVQMFAECLCGNLDPAAFRYFLILRRLVQIVHWTSFEDFTAFSSIVYPFMDVDDLEQLTMSYRAFGENTIDETRVREFFLSLILKQREPAFHDMENQLLSHPEVSSGVMADTGFVESMTEISPLSSERLCHRLYTQSKAGMEGNHVSISRLSQIASYLVLRQQAAVMEMEIRTKLQTE</sequence>
<dbReference type="SUPFAM" id="SSF57997">
    <property type="entry name" value="Tropomyosin"/>
    <property type="match status" value="1"/>
</dbReference>
<proteinExistence type="predicted"/>
<gene>
    <name evidence="1" type="ORF">PACLA_8A044721</name>
</gene>
<comment type="caution">
    <text evidence="1">The sequence shown here is derived from an EMBL/GenBank/DDBJ whole genome shotgun (WGS) entry which is preliminary data.</text>
</comment>
<evidence type="ECO:0000313" key="2">
    <source>
        <dbReference type="Proteomes" id="UP001152795"/>
    </source>
</evidence>
<accession>A0A7D9HVM0</accession>
<dbReference type="OrthoDB" id="2142729at2759"/>
<organism evidence="1 2">
    <name type="scientific">Paramuricea clavata</name>
    <name type="common">Red gorgonian</name>
    <name type="synonym">Violescent sea-whip</name>
    <dbReference type="NCBI Taxonomy" id="317549"/>
    <lineage>
        <taxon>Eukaryota</taxon>
        <taxon>Metazoa</taxon>
        <taxon>Cnidaria</taxon>
        <taxon>Anthozoa</taxon>
        <taxon>Octocorallia</taxon>
        <taxon>Malacalcyonacea</taxon>
        <taxon>Plexauridae</taxon>
        <taxon>Paramuricea</taxon>
    </lineage>
</organism>
<protein>
    <submittedName>
        <fullName evidence="1">Uncharacterized protein</fullName>
    </submittedName>
</protein>